<feature type="transmembrane region" description="Helical" evidence="5">
    <location>
        <begin position="56"/>
        <end position="82"/>
    </location>
</feature>
<accession>C0GJY6</accession>
<feature type="transmembrane region" description="Helical" evidence="5">
    <location>
        <begin position="149"/>
        <end position="167"/>
    </location>
</feature>
<dbReference type="Proteomes" id="UP000006443">
    <property type="component" value="Unassembled WGS sequence"/>
</dbReference>
<feature type="transmembrane region" description="Helical" evidence="5">
    <location>
        <begin position="94"/>
        <end position="114"/>
    </location>
</feature>
<dbReference type="InterPro" id="IPR035952">
    <property type="entry name" value="Rhomboid-like_sf"/>
</dbReference>
<sequence length="219" mass="25563">MKWINKLERKYGRYGIQNLMQFIVLGNALIFLLMQMDPRIPSLLAMHPVLVMEGEVWRLISFIFIPPTRSMLFAFFVLFFYYRLGTGLEHEWGTFKFNVFYLAGILATVIASFITGSVANAAFINMGLLLGFARIYPDYPLLLFIKVKYLAWLNWGLIGFNLLFGTFPIRIMSLVPVILFLLFFGGELSTDVKMKRQIQQNRKRFFSEIEKAKKNQNRE</sequence>
<dbReference type="RefSeq" id="WP_008518531.1">
    <property type="nucleotide sequence ID" value="NZ_ACJM01000019.1"/>
</dbReference>
<comment type="caution">
    <text evidence="6">The sequence shown here is derived from an EMBL/GenBank/DDBJ whole genome shotgun (WGS) entry which is preliminary data.</text>
</comment>
<evidence type="ECO:0008006" key="8">
    <source>
        <dbReference type="Google" id="ProtNLM"/>
    </source>
</evidence>
<evidence type="ECO:0000313" key="6">
    <source>
        <dbReference type="EMBL" id="EEG76355.1"/>
    </source>
</evidence>
<dbReference type="OrthoDB" id="9778756at2"/>
<organism evidence="6 7">
    <name type="scientific">Dethiobacter alkaliphilus AHT 1</name>
    <dbReference type="NCBI Taxonomy" id="555088"/>
    <lineage>
        <taxon>Bacteria</taxon>
        <taxon>Bacillati</taxon>
        <taxon>Bacillota</taxon>
        <taxon>Dethiobacteria</taxon>
        <taxon>Dethiobacterales</taxon>
        <taxon>Dethiobacteraceae</taxon>
        <taxon>Dethiobacter</taxon>
    </lineage>
</organism>
<evidence type="ECO:0000256" key="5">
    <source>
        <dbReference type="SAM" id="Phobius"/>
    </source>
</evidence>
<evidence type="ECO:0000256" key="3">
    <source>
        <dbReference type="ARBA" id="ARBA00022989"/>
    </source>
</evidence>
<keyword evidence="2 5" id="KW-0812">Transmembrane</keyword>
<evidence type="ECO:0000256" key="2">
    <source>
        <dbReference type="ARBA" id="ARBA00022692"/>
    </source>
</evidence>
<dbReference type="AlphaFoldDB" id="C0GJY6"/>
<feature type="transmembrane region" description="Helical" evidence="5">
    <location>
        <begin position="120"/>
        <end position="137"/>
    </location>
</feature>
<evidence type="ECO:0000256" key="1">
    <source>
        <dbReference type="ARBA" id="ARBA00004141"/>
    </source>
</evidence>
<dbReference type="GO" id="GO:0016020">
    <property type="term" value="C:membrane"/>
    <property type="evidence" value="ECO:0007669"/>
    <property type="project" value="UniProtKB-SubCell"/>
</dbReference>
<dbReference type="eggNOG" id="COG0705">
    <property type="taxonomic scope" value="Bacteria"/>
</dbReference>
<proteinExistence type="predicted"/>
<comment type="subcellular location">
    <subcellularLocation>
        <location evidence="1">Membrane</location>
        <topology evidence="1">Multi-pass membrane protein</topology>
    </subcellularLocation>
</comment>
<dbReference type="Gene3D" id="1.20.1540.10">
    <property type="entry name" value="Rhomboid-like"/>
    <property type="match status" value="1"/>
</dbReference>
<evidence type="ECO:0000256" key="4">
    <source>
        <dbReference type="ARBA" id="ARBA00023136"/>
    </source>
</evidence>
<dbReference type="EMBL" id="ACJM01000019">
    <property type="protein sequence ID" value="EEG76355.1"/>
    <property type="molecule type" value="Genomic_DNA"/>
</dbReference>
<gene>
    <name evidence="6" type="ORF">DealDRAFT_2795</name>
</gene>
<protein>
    <recommendedName>
        <fullName evidence="8">Peptidase S54 rhomboid domain-containing protein</fullName>
    </recommendedName>
</protein>
<keyword evidence="3 5" id="KW-1133">Transmembrane helix</keyword>
<evidence type="ECO:0000313" key="7">
    <source>
        <dbReference type="Proteomes" id="UP000006443"/>
    </source>
</evidence>
<dbReference type="SUPFAM" id="SSF144091">
    <property type="entry name" value="Rhomboid-like"/>
    <property type="match status" value="1"/>
</dbReference>
<name>C0GJY6_DETAL</name>
<keyword evidence="4 5" id="KW-0472">Membrane</keyword>
<reference evidence="6 7" key="1">
    <citation type="submission" date="2009-02" db="EMBL/GenBank/DDBJ databases">
        <title>Sequencing of the draft genome and assembly of Dethiobacter alkaliphilus AHT 1.</title>
        <authorList>
            <consortium name="US DOE Joint Genome Institute (JGI-PGF)"/>
            <person name="Lucas S."/>
            <person name="Copeland A."/>
            <person name="Lapidus A."/>
            <person name="Glavina del Rio T."/>
            <person name="Dalin E."/>
            <person name="Tice H."/>
            <person name="Bruce D."/>
            <person name="Goodwin L."/>
            <person name="Pitluck S."/>
            <person name="Larimer F."/>
            <person name="Land M.L."/>
            <person name="Hauser L."/>
            <person name="Muyzer G."/>
        </authorList>
    </citation>
    <scope>NUCLEOTIDE SEQUENCE [LARGE SCALE GENOMIC DNA]</scope>
    <source>
        <strain evidence="6 7">AHT 1</strain>
    </source>
</reference>
<dbReference type="STRING" id="555088.DealDRAFT_2795"/>
<feature type="transmembrane region" description="Helical" evidence="5">
    <location>
        <begin position="20"/>
        <end position="36"/>
    </location>
</feature>
<keyword evidence="7" id="KW-1185">Reference proteome</keyword>